<gene>
    <name evidence="2" type="ORF">BIT28_27060</name>
</gene>
<comment type="caution">
    <text evidence="2">The sequence shown here is derived from an EMBL/GenBank/DDBJ whole genome shotgun (WGS) entry which is preliminary data.</text>
</comment>
<dbReference type="EMBL" id="MJIL01000097">
    <property type="protein sequence ID" value="OLQ70482.1"/>
    <property type="molecule type" value="Genomic_DNA"/>
</dbReference>
<dbReference type="RefSeq" id="WP_075767775.1">
    <property type="nucleotide sequence ID" value="NZ_MJIL01000097.1"/>
</dbReference>
<accession>A0A1Q9G853</accession>
<name>A0A1Q9G853_9GAMM</name>
<evidence type="ECO:0008006" key="4">
    <source>
        <dbReference type="Google" id="ProtNLM"/>
    </source>
</evidence>
<sequence>MKNSAGTFSLVGLLLPVVLSFWLLAAHFLRMGNLYVFAALVSFPLLLVVKSAIVARFMQVSLVVASLTWMQITYQMLMTRMMMGDDWQRMTIIMGVVICFTLLSSCLFLHARLERHYGLN</sequence>
<protein>
    <recommendedName>
        <fullName evidence="4">DUF2069 domain-containing protein</fullName>
    </recommendedName>
</protein>
<organism evidence="2 3">
    <name type="scientific">Photobacterium proteolyticum</name>
    <dbReference type="NCBI Taxonomy" id="1903952"/>
    <lineage>
        <taxon>Bacteria</taxon>
        <taxon>Pseudomonadati</taxon>
        <taxon>Pseudomonadota</taxon>
        <taxon>Gammaproteobacteria</taxon>
        <taxon>Vibrionales</taxon>
        <taxon>Vibrionaceae</taxon>
        <taxon>Photobacterium</taxon>
    </lineage>
</organism>
<dbReference type="STRING" id="1903952.BIT28_27060"/>
<dbReference type="OrthoDB" id="6269932at2"/>
<evidence type="ECO:0000256" key="1">
    <source>
        <dbReference type="SAM" id="Phobius"/>
    </source>
</evidence>
<keyword evidence="1" id="KW-1133">Transmembrane helix</keyword>
<evidence type="ECO:0000313" key="2">
    <source>
        <dbReference type="EMBL" id="OLQ70482.1"/>
    </source>
</evidence>
<dbReference type="Proteomes" id="UP000186905">
    <property type="component" value="Unassembled WGS sequence"/>
</dbReference>
<reference evidence="2 3" key="1">
    <citation type="submission" date="2016-09" db="EMBL/GenBank/DDBJ databases">
        <title>Photobacterium proteolyticum sp. nov. a protease producing bacterium isolated from ocean sediments of Laizhou Bay.</title>
        <authorList>
            <person name="Li Y."/>
        </authorList>
    </citation>
    <scope>NUCLEOTIDE SEQUENCE [LARGE SCALE GENOMIC DNA]</scope>
    <source>
        <strain evidence="2 3">13-12</strain>
    </source>
</reference>
<dbReference type="AlphaFoldDB" id="A0A1Q9G853"/>
<keyword evidence="1" id="KW-0472">Membrane</keyword>
<feature type="transmembrane region" description="Helical" evidence="1">
    <location>
        <begin position="7"/>
        <end position="28"/>
    </location>
</feature>
<keyword evidence="3" id="KW-1185">Reference proteome</keyword>
<proteinExistence type="predicted"/>
<feature type="transmembrane region" description="Helical" evidence="1">
    <location>
        <begin position="34"/>
        <end position="53"/>
    </location>
</feature>
<keyword evidence="1" id="KW-0812">Transmembrane</keyword>
<evidence type="ECO:0000313" key="3">
    <source>
        <dbReference type="Proteomes" id="UP000186905"/>
    </source>
</evidence>
<feature type="transmembrane region" description="Helical" evidence="1">
    <location>
        <begin position="90"/>
        <end position="111"/>
    </location>
</feature>
<feature type="transmembrane region" description="Helical" evidence="1">
    <location>
        <begin position="60"/>
        <end position="78"/>
    </location>
</feature>